<evidence type="ECO:0000256" key="9">
    <source>
        <dbReference type="ARBA" id="ARBA00022777"/>
    </source>
</evidence>
<feature type="transmembrane region" description="Helical" evidence="13">
    <location>
        <begin position="41"/>
        <end position="65"/>
    </location>
</feature>
<keyword evidence="9 16" id="KW-0418">Kinase</keyword>
<feature type="transmembrane region" description="Helical" evidence="13">
    <location>
        <begin position="12"/>
        <end position="35"/>
    </location>
</feature>
<dbReference type="EMBL" id="DXCQ01000020">
    <property type="protein sequence ID" value="HIY96437.1"/>
    <property type="molecule type" value="Genomic_DNA"/>
</dbReference>
<dbReference type="PANTHER" id="PTHR43711">
    <property type="entry name" value="TWO-COMPONENT HISTIDINE KINASE"/>
    <property type="match status" value="1"/>
</dbReference>
<dbReference type="PRINTS" id="PR00344">
    <property type="entry name" value="BCTRLSENSOR"/>
</dbReference>
<evidence type="ECO:0000256" key="12">
    <source>
        <dbReference type="ARBA" id="ARBA00023136"/>
    </source>
</evidence>
<dbReference type="InterPro" id="IPR004358">
    <property type="entry name" value="Sig_transdc_His_kin-like_C"/>
</dbReference>
<evidence type="ECO:0000259" key="15">
    <source>
        <dbReference type="PROSITE" id="PS50885"/>
    </source>
</evidence>
<keyword evidence="7" id="KW-0808">Transferase</keyword>
<dbReference type="CDD" id="cd06225">
    <property type="entry name" value="HAMP"/>
    <property type="match status" value="1"/>
</dbReference>
<evidence type="ECO:0000256" key="1">
    <source>
        <dbReference type="ARBA" id="ARBA00000085"/>
    </source>
</evidence>
<keyword evidence="10" id="KW-0067">ATP-binding</keyword>
<dbReference type="InterPro" id="IPR003594">
    <property type="entry name" value="HATPase_dom"/>
</dbReference>
<evidence type="ECO:0000256" key="8">
    <source>
        <dbReference type="ARBA" id="ARBA00022741"/>
    </source>
</evidence>
<proteinExistence type="predicted"/>
<dbReference type="GO" id="GO:0000155">
    <property type="term" value="F:phosphorelay sensor kinase activity"/>
    <property type="evidence" value="ECO:0007669"/>
    <property type="project" value="InterPro"/>
</dbReference>
<comment type="subcellular location">
    <subcellularLocation>
        <location evidence="2">Cell membrane</location>
    </subcellularLocation>
    <subcellularLocation>
        <location evidence="3">Membrane raft</location>
        <topology evidence="3">Multi-pass membrane protein</topology>
    </subcellularLocation>
</comment>
<evidence type="ECO:0000256" key="13">
    <source>
        <dbReference type="SAM" id="Phobius"/>
    </source>
</evidence>
<dbReference type="GO" id="GO:0005886">
    <property type="term" value="C:plasma membrane"/>
    <property type="evidence" value="ECO:0007669"/>
    <property type="project" value="UniProtKB-SubCell"/>
</dbReference>
<dbReference type="SUPFAM" id="SSF55874">
    <property type="entry name" value="ATPase domain of HSP90 chaperone/DNA topoisomerase II/histidine kinase"/>
    <property type="match status" value="1"/>
</dbReference>
<dbReference type="EC" id="2.7.13.3" evidence="4"/>
<evidence type="ECO:0000256" key="5">
    <source>
        <dbReference type="ARBA" id="ARBA00022475"/>
    </source>
</evidence>
<dbReference type="Proteomes" id="UP000886750">
    <property type="component" value="Unassembled WGS sequence"/>
</dbReference>
<dbReference type="CDD" id="cd00075">
    <property type="entry name" value="HATPase"/>
    <property type="match status" value="1"/>
</dbReference>
<dbReference type="FunFam" id="1.10.287.130:FF:000001">
    <property type="entry name" value="Two-component sensor histidine kinase"/>
    <property type="match status" value="1"/>
</dbReference>
<evidence type="ECO:0000256" key="2">
    <source>
        <dbReference type="ARBA" id="ARBA00004236"/>
    </source>
</evidence>
<dbReference type="InterPro" id="IPR003660">
    <property type="entry name" value="HAMP_dom"/>
</dbReference>
<keyword evidence="8" id="KW-0547">Nucleotide-binding</keyword>
<evidence type="ECO:0000313" key="16">
    <source>
        <dbReference type="EMBL" id="HIY96437.1"/>
    </source>
</evidence>
<dbReference type="SMART" id="SM00388">
    <property type="entry name" value="HisKA"/>
    <property type="match status" value="1"/>
</dbReference>
<dbReference type="SMART" id="SM00387">
    <property type="entry name" value="HATPase_c"/>
    <property type="match status" value="1"/>
</dbReference>
<keyword evidence="11" id="KW-0902">Two-component regulatory system</keyword>
<evidence type="ECO:0000256" key="6">
    <source>
        <dbReference type="ARBA" id="ARBA00022553"/>
    </source>
</evidence>
<dbReference type="PROSITE" id="PS50109">
    <property type="entry name" value="HIS_KIN"/>
    <property type="match status" value="1"/>
</dbReference>
<keyword evidence="12 13" id="KW-0472">Membrane</keyword>
<organism evidence="16 17">
    <name type="scientific">Candidatus Borkfalkia excrementigallinarum</name>
    <dbReference type="NCBI Taxonomy" id="2838506"/>
    <lineage>
        <taxon>Bacteria</taxon>
        <taxon>Bacillati</taxon>
        <taxon>Bacillota</taxon>
        <taxon>Clostridia</taxon>
        <taxon>Christensenellales</taxon>
        <taxon>Christensenellaceae</taxon>
        <taxon>Candidatus Borkfalkia</taxon>
    </lineage>
</organism>
<evidence type="ECO:0000256" key="11">
    <source>
        <dbReference type="ARBA" id="ARBA00023012"/>
    </source>
</evidence>
<dbReference type="Pfam" id="PF02518">
    <property type="entry name" value="HATPase_c"/>
    <property type="match status" value="1"/>
</dbReference>
<keyword evidence="13" id="KW-0812">Transmembrane</keyword>
<keyword evidence="13" id="KW-1133">Transmembrane helix</keyword>
<keyword evidence="5" id="KW-1003">Cell membrane</keyword>
<dbReference type="SUPFAM" id="SSF47384">
    <property type="entry name" value="Homodimeric domain of signal transducing histidine kinase"/>
    <property type="match status" value="1"/>
</dbReference>
<name>A0A9D2CS83_9FIRM</name>
<keyword evidence="6" id="KW-0597">Phosphoprotein</keyword>
<reference evidence="16" key="2">
    <citation type="submission" date="2021-04" db="EMBL/GenBank/DDBJ databases">
        <authorList>
            <person name="Gilroy R."/>
        </authorList>
    </citation>
    <scope>NUCLEOTIDE SEQUENCE</scope>
    <source>
        <strain evidence="16">1345</strain>
    </source>
</reference>
<evidence type="ECO:0000256" key="7">
    <source>
        <dbReference type="ARBA" id="ARBA00022679"/>
    </source>
</evidence>
<dbReference type="FunFam" id="3.30.565.10:FF:000023">
    <property type="entry name" value="PAS domain-containing sensor histidine kinase"/>
    <property type="match status" value="1"/>
</dbReference>
<feature type="domain" description="Histidine kinase" evidence="14">
    <location>
        <begin position="133"/>
        <end position="345"/>
    </location>
</feature>
<comment type="catalytic activity">
    <reaction evidence="1">
        <text>ATP + protein L-histidine = ADP + protein N-phospho-L-histidine.</text>
        <dbReference type="EC" id="2.7.13.3"/>
    </reaction>
</comment>
<dbReference type="InterPro" id="IPR036890">
    <property type="entry name" value="HATPase_C_sf"/>
</dbReference>
<dbReference type="PANTHER" id="PTHR43711:SF26">
    <property type="entry name" value="SENSOR HISTIDINE KINASE RCSC"/>
    <property type="match status" value="1"/>
</dbReference>
<evidence type="ECO:0000256" key="4">
    <source>
        <dbReference type="ARBA" id="ARBA00012438"/>
    </source>
</evidence>
<dbReference type="InterPro" id="IPR003661">
    <property type="entry name" value="HisK_dim/P_dom"/>
</dbReference>
<dbReference type="PROSITE" id="PS50885">
    <property type="entry name" value="HAMP"/>
    <property type="match status" value="1"/>
</dbReference>
<comment type="caution">
    <text evidence="16">The sequence shown here is derived from an EMBL/GenBank/DDBJ whole genome shotgun (WGS) entry which is preliminary data.</text>
</comment>
<dbReference type="AlphaFoldDB" id="A0A9D2CS83"/>
<dbReference type="Gene3D" id="6.10.340.10">
    <property type="match status" value="1"/>
</dbReference>
<sequence>MKRNKKISSSVFGAVWFFLTVAAVVTVAVLVYGMIPENSSALVRSMVMLAVILFLSLVCTGIDFVRRKITVNKPVQDILAATDKIAAGDFSVRLRISHDYRRYSQFDYIKENLNKMAAELAKTEVLHTDFISNVSHELKTPLAVIQNYAAALQNESLGAKTRQKYADTLVSASKRLTALVTNILKLNKLENQELTPEYEKVRLGDMLAETIVQFDELIESKNLELECDLDEVELVSCPNYLEIVWNNLLSNAIKFTDAGGKIFVSVKRAEGGAVVKVSDTGCGISPETGAHIFEKFYQGDTSHSKEGNGLGLALVKKVIDVIGGEITVESEEGKGSTFTVRLYEV</sequence>
<dbReference type="Gene3D" id="1.10.287.130">
    <property type="match status" value="1"/>
</dbReference>
<dbReference type="GO" id="GO:0045121">
    <property type="term" value="C:membrane raft"/>
    <property type="evidence" value="ECO:0007669"/>
    <property type="project" value="UniProtKB-SubCell"/>
</dbReference>
<dbReference type="InterPro" id="IPR005467">
    <property type="entry name" value="His_kinase_dom"/>
</dbReference>
<evidence type="ECO:0000313" key="17">
    <source>
        <dbReference type="Proteomes" id="UP000886750"/>
    </source>
</evidence>
<reference evidence="16" key="1">
    <citation type="journal article" date="2021" name="PeerJ">
        <title>Extensive microbial diversity within the chicken gut microbiome revealed by metagenomics and culture.</title>
        <authorList>
            <person name="Gilroy R."/>
            <person name="Ravi A."/>
            <person name="Getino M."/>
            <person name="Pursley I."/>
            <person name="Horton D.L."/>
            <person name="Alikhan N.F."/>
            <person name="Baker D."/>
            <person name="Gharbi K."/>
            <person name="Hall N."/>
            <person name="Watson M."/>
            <person name="Adriaenssens E.M."/>
            <person name="Foster-Nyarko E."/>
            <person name="Jarju S."/>
            <person name="Secka A."/>
            <person name="Antonio M."/>
            <person name="Oren A."/>
            <person name="Chaudhuri R.R."/>
            <person name="La Ragione R."/>
            <person name="Hildebrand F."/>
            <person name="Pallen M.J."/>
        </authorList>
    </citation>
    <scope>NUCLEOTIDE SEQUENCE</scope>
    <source>
        <strain evidence="16">1345</strain>
    </source>
</reference>
<dbReference type="InterPro" id="IPR050736">
    <property type="entry name" value="Sensor_HK_Regulatory"/>
</dbReference>
<accession>A0A9D2CS83</accession>
<dbReference type="Gene3D" id="3.30.565.10">
    <property type="entry name" value="Histidine kinase-like ATPase, C-terminal domain"/>
    <property type="match status" value="1"/>
</dbReference>
<dbReference type="GO" id="GO:0005524">
    <property type="term" value="F:ATP binding"/>
    <property type="evidence" value="ECO:0007669"/>
    <property type="project" value="UniProtKB-KW"/>
</dbReference>
<dbReference type="Pfam" id="PF00512">
    <property type="entry name" value="HisKA"/>
    <property type="match status" value="1"/>
</dbReference>
<evidence type="ECO:0000256" key="3">
    <source>
        <dbReference type="ARBA" id="ARBA00004314"/>
    </source>
</evidence>
<dbReference type="InterPro" id="IPR036097">
    <property type="entry name" value="HisK_dim/P_sf"/>
</dbReference>
<gene>
    <name evidence="16" type="ORF">H9729_01995</name>
</gene>
<dbReference type="CDD" id="cd00082">
    <property type="entry name" value="HisKA"/>
    <property type="match status" value="1"/>
</dbReference>
<protein>
    <recommendedName>
        <fullName evidence="4">histidine kinase</fullName>
        <ecNumber evidence="4">2.7.13.3</ecNumber>
    </recommendedName>
</protein>
<evidence type="ECO:0000259" key="14">
    <source>
        <dbReference type="PROSITE" id="PS50109"/>
    </source>
</evidence>
<feature type="domain" description="HAMP" evidence="15">
    <location>
        <begin position="69"/>
        <end position="125"/>
    </location>
</feature>
<evidence type="ECO:0000256" key="10">
    <source>
        <dbReference type="ARBA" id="ARBA00022840"/>
    </source>
</evidence>